<name>A0A2S6EZB8_LEGPN</name>
<protein>
    <submittedName>
        <fullName evidence="1">Uncharacterized protein</fullName>
    </submittedName>
</protein>
<reference evidence="1 2" key="1">
    <citation type="submission" date="2018-02" db="EMBL/GenBank/DDBJ databases">
        <title>Draft genome sequences of four Legionella pneumophila clinical strains isolated in Ontario.</title>
        <authorList>
            <person name="Fortuna A."/>
            <person name="Ramnarine R."/>
            <person name="Li A."/>
            <person name="Frantz C."/>
            <person name="Mallo G."/>
        </authorList>
    </citation>
    <scope>NUCLEOTIDE SEQUENCE [LARGE SCALE GENOMIC DNA]</scope>
    <source>
        <strain evidence="1 2">LG61</strain>
    </source>
</reference>
<evidence type="ECO:0000313" key="1">
    <source>
        <dbReference type="EMBL" id="PPK30516.1"/>
    </source>
</evidence>
<sequence>MPKFKPTIKELRLIALASRGLVQTINKEFIKSASASNDIRLEAINEAIKIAISSASDVSNEGADKRLKIVVMLCNLKWEDHHRNQHIVNNAFKQAVETNNRELVIALCNLVAPASQPSQKMVNEALLREAEKAIKTNNWKFVIAFCNLTAPARQPSQKIINTILDAALSNAESYENKGAIQSSSKAWEAVKAIASLQPPAIVPDKNLSDNALRQLAKVPQVRADKKLINFAKNGEWVKVLNYFIQQQGDKPSHTAMNNVLTSAVSDPDNQWEVFKALCSLHQPDSKTAGNLLQIVAGKGRLEVVQMLCNLDDKNVPNIYYVKNALQVAKNAGYPEITRYLSFEMIRQSLATKDNLALTQAIFQDYVNHAFVGSSLFSSQVRSVKTLLSQLKRTAAQENGEDARNQVFIETIERLKAIMGDNQDLISRVDYIDSHCSKKAHGLDSSLVAKL</sequence>
<evidence type="ECO:0000313" key="2">
    <source>
        <dbReference type="Proteomes" id="UP000239239"/>
    </source>
</evidence>
<dbReference type="OrthoDB" id="5653758at2"/>
<proteinExistence type="predicted"/>
<gene>
    <name evidence="1" type="ORF">C3928_07055</name>
</gene>
<comment type="caution">
    <text evidence="1">The sequence shown here is derived from an EMBL/GenBank/DDBJ whole genome shotgun (WGS) entry which is preliminary data.</text>
</comment>
<dbReference type="Proteomes" id="UP000239239">
    <property type="component" value="Unassembled WGS sequence"/>
</dbReference>
<dbReference type="EMBL" id="PQWY01000011">
    <property type="protein sequence ID" value="PPK30516.1"/>
    <property type="molecule type" value="Genomic_DNA"/>
</dbReference>
<dbReference type="AlphaFoldDB" id="A0A2S6EZB8"/>
<organism evidence="1 2">
    <name type="scientific">Legionella pneumophila</name>
    <dbReference type="NCBI Taxonomy" id="446"/>
    <lineage>
        <taxon>Bacteria</taxon>
        <taxon>Pseudomonadati</taxon>
        <taxon>Pseudomonadota</taxon>
        <taxon>Gammaproteobacteria</taxon>
        <taxon>Legionellales</taxon>
        <taxon>Legionellaceae</taxon>
        <taxon>Legionella</taxon>
    </lineage>
</organism>
<dbReference type="RefSeq" id="WP_027226911.1">
    <property type="nucleotide sequence ID" value="NZ_FJAK01000001.1"/>
</dbReference>
<accession>A0A2S6EZB8</accession>